<dbReference type="EMBL" id="CM056815">
    <property type="protein sequence ID" value="KAJ8629997.1"/>
    <property type="molecule type" value="Genomic_DNA"/>
</dbReference>
<proteinExistence type="predicted"/>
<name>A0ACC2L927_PERAE</name>
<organism evidence="1 2">
    <name type="scientific">Persea americana</name>
    <name type="common">Avocado</name>
    <dbReference type="NCBI Taxonomy" id="3435"/>
    <lineage>
        <taxon>Eukaryota</taxon>
        <taxon>Viridiplantae</taxon>
        <taxon>Streptophyta</taxon>
        <taxon>Embryophyta</taxon>
        <taxon>Tracheophyta</taxon>
        <taxon>Spermatophyta</taxon>
        <taxon>Magnoliopsida</taxon>
        <taxon>Magnoliidae</taxon>
        <taxon>Laurales</taxon>
        <taxon>Lauraceae</taxon>
        <taxon>Persea</taxon>
    </lineage>
</organism>
<keyword evidence="2" id="KW-1185">Reference proteome</keyword>
<evidence type="ECO:0000313" key="2">
    <source>
        <dbReference type="Proteomes" id="UP001234297"/>
    </source>
</evidence>
<comment type="caution">
    <text evidence="1">The sequence shown here is derived from an EMBL/GenBank/DDBJ whole genome shotgun (WGS) entry which is preliminary data.</text>
</comment>
<dbReference type="Proteomes" id="UP001234297">
    <property type="component" value="Chromosome 7"/>
</dbReference>
<sequence length="121" mass="12883">MVFIRFIAPLRTQPTAPHNLTARQCPQHGGGEHPTTTTPTQSTCLASSPVVLDEDWTKVPQLNIDKDLLVAGICLIGMLGLVGHERLIKVLLVALAMVDIRGGTDSDGLCSLGHSNDCDEG</sequence>
<gene>
    <name evidence="1" type="ORF">MRB53_023320</name>
</gene>
<reference evidence="1 2" key="1">
    <citation type="journal article" date="2022" name="Hortic Res">
        <title>A haplotype resolved chromosomal level avocado genome allows analysis of novel avocado genes.</title>
        <authorList>
            <person name="Nath O."/>
            <person name="Fletcher S.J."/>
            <person name="Hayward A."/>
            <person name="Shaw L.M."/>
            <person name="Masouleh A.K."/>
            <person name="Furtado A."/>
            <person name="Henry R.J."/>
            <person name="Mitter N."/>
        </authorList>
    </citation>
    <scope>NUCLEOTIDE SEQUENCE [LARGE SCALE GENOMIC DNA]</scope>
    <source>
        <strain evidence="2">cv. Hass</strain>
    </source>
</reference>
<protein>
    <submittedName>
        <fullName evidence="1">Uncharacterized protein</fullName>
    </submittedName>
</protein>
<accession>A0ACC2L927</accession>
<evidence type="ECO:0000313" key="1">
    <source>
        <dbReference type="EMBL" id="KAJ8629997.1"/>
    </source>
</evidence>